<sequence length="186" mass="21003">MFGNLQGKFIIATPEMDDEYFDRTVIYICEHNDNGTIGVIINTPTDLSVLELLTRMDFQMAKPRIYTQDQMVLNGGPVNQDRGFIVHSKTDHEFTHSYKVTDDITLTTSGDVLDSFGTQTAPEKFIVCLGCSTWKPHQLEQEIAQNYWLLSEANNQTLFETSYLDRWVEANEMLGISGILAPAGRA</sequence>
<dbReference type="Pfam" id="PF02622">
    <property type="entry name" value="DUF179"/>
    <property type="match status" value="1"/>
</dbReference>
<gene>
    <name evidence="3" type="ORF">RZ57_06990</name>
</gene>
<evidence type="ECO:0000256" key="1">
    <source>
        <dbReference type="ARBA" id="ARBA00009600"/>
    </source>
</evidence>
<dbReference type="Proteomes" id="UP000060132">
    <property type="component" value="Chromosome"/>
</dbReference>
<dbReference type="OMA" id="GAWYVVE"/>
<dbReference type="SMR" id="A0AAC8UDE0"/>
<dbReference type="AlphaFoldDB" id="A0AAC8UDE0"/>
<evidence type="ECO:0000313" key="3">
    <source>
        <dbReference type="EMBL" id="AKO32851.1"/>
    </source>
</evidence>
<proteinExistence type="inferred from homology"/>
<dbReference type="Gene3D" id="3.40.1740.10">
    <property type="entry name" value="VC0467-like"/>
    <property type="match status" value="1"/>
</dbReference>
<evidence type="ECO:0000313" key="4">
    <source>
        <dbReference type="Proteomes" id="UP000060132"/>
    </source>
</evidence>
<dbReference type="RefSeq" id="WP_010945574.1">
    <property type="nucleotide sequence ID" value="NZ_CP011218.1"/>
</dbReference>
<dbReference type="NCBIfam" id="NF001266">
    <property type="entry name" value="PRK00228.1-1"/>
    <property type="match status" value="1"/>
</dbReference>
<name>A0AAC8UDE0_HAEDC</name>
<accession>A0AAC8UDE0</accession>
<dbReference type="PANTHER" id="PTHR30327">
    <property type="entry name" value="UNCHARACTERIZED PROTEIN YQGE"/>
    <property type="match status" value="1"/>
</dbReference>
<dbReference type="PANTHER" id="PTHR30327:SF1">
    <property type="entry name" value="UPF0301 PROTEIN YQGE"/>
    <property type="match status" value="1"/>
</dbReference>
<dbReference type="HAMAP" id="MF_00758">
    <property type="entry name" value="UPF0301"/>
    <property type="match status" value="1"/>
</dbReference>
<dbReference type="GO" id="GO:0005829">
    <property type="term" value="C:cytosol"/>
    <property type="evidence" value="ECO:0007669"/>
    <property type="project" value="TreeGrafter"/>
</dbReference>
<organism evidence="3 4">
    <name type="scientific">Haemophilus ducreyi</name>
    <dbReference type="NCBI Taxonomy" id="730"/>
    <lineage>
        <taxon>Bacteria</taxon>
        <taxon>Pseudomonadati</taxon>
        <taxon>Pseudomonadota</taxon>
        <taxon>Gammaproteobacteria</taxon>
        <taxon>Pasteurellales</taxon>
        <taxon>Pasteurellaceae</taxon>
        <taxon>Haemophilus</taxon>
    </lineage>
</organism>
<dbReference type="InterPro" id="IPR003774">
    <property type="entry name" value="AlgH-like"/>
</dbReference>
<protein>
    <recommendedName>
        <fullName evidence="2">UPF0301 protein RZ57_06990</fullName>
    </recommendedName>
</protein>
<dbReference type="EMBL" id="CP011219">
    <property type="protein sequence ID" value="AKO32851.1"/>
    <property type="molecule type" value="Genomic_DNA"/>
</dbReference>
<comment type="similarity">
    <text evidence="1 2">Belongs to the UPF0301 (AlgH) family.</text>
</comment>
<dbReference type="SUPFAM" id="SSF143456">
    <property type="entry name" value="VC0467-like"/>
    <property type="match status" value="1"/>
</dbReference>
<reference evidence="3 4" key="1">
    <citation type="journal article" date="2015" name="PLoS Negl. Trop. Dis.">
        <title>Haemophilus ducreyi Cutaneous Ulcer Strains Are Nearly Identical to Class I Genital Ulcer Strains.</title>
        <authorList>
            <person name="Gangaiah D."/>
            <person name="Webb K.M."/>
            <person name="Humphreys T.L."/>
            <person name="Fortney K.R."/>
            <person name="Toh E."/>
            <person name="Tai A."/>
            <person name="Katz S.S."/>
            <person name="Pillay A."/>
            <person name="Chen C.Y."/>
            <person name="Roberts S.A."/>
            <person name="Munson R.S.Jr."/>
            <person name="Spinola S.M."/>
        </authorList>
    </citation>
    <scope>NUCLEOTIDE SEQUENCE [LARGE SCALE GENOMIC DNA]</scope>
    <source>
        <strain evidence="4">CLU2</strain>
    </source>
</reference>
<evidence type="ECO:0000256" key="2">
    <source>
        <dbReference type="HAMAP-Rule" id="MF_00758"/>
    </source>
</evidence>